<dbReference type="HOGENOM" id="CLU_117652_0_0_0"/>
<evidence type="ECO:0008006" key="4">
    <source>
        <dbReference type="Google" id="ProtNLM"/>
    </source>
</evidence>
<dbReference type="eggNOG" id="ENOG5031SK9">
    <property type="taxonomic scope" value="Bacteria"/>
</dbReference>
<feature type="transmembrane region" description="Helical" evidence="1">
    <location>
        <begin position="54"/>
        <end position="82"/>
    </location>
</feature>
<keyword evidence="3" id="KW-1185">Reference proteome</keyword>
<dbReference type="EnsemblBacteria" id="ABY35004">
    <property type="protein sequence ID" value="ABY35004"/>
    <property type="gene ID" value="Caur_1787"/>
</dbReference>
<reference evidence="3" key="1">
    <citation type="journal article" date="2011" name="BMC Genomics">
        <title>Complete genome sequence of the filamentous anoxygenic phototrophic bacterium Chloroflexus aurantiacus.</title>
        <authorList>
            <person name="Tang K.H."/>
            <person name="Barry K."/>
            <person name="Chertkov O."/>
            <person name="Dalin E."/>
            <person name="Han C.S."/>
            <person name="Hauser L.J."/>
            <person name="Honchak B.M."/>
            <person name="Karbach L.E."/>
            <person name="Land M.L."/>
            <person name="Lapidus A."/>
            <person name="Larimer F.W."/>
            <person name="Mikhailova N."/>
            <person name="Pitluck S."/>
            <person name="Pierson B.K."/>
            <person name="Blankenship R.E."/>
        </authorList>
    </citation>
    <scope>NUCLEOTIDE SEQUENCE [LARGE SCALE GENOMIC DNA]</scope>
    <source>
        <strain evidence="3">ATCC 29366 / DSM 635 / J-10-fl</strain>
    </source>
</reference>
<feature type="transmembrane region" description="Helical" evidence="1">
    <location>
        <begin position="141"/>
        <end position="162"/>
    </location>
</feature>
<dbReference type="Proteomes" id="UP000002008">
    <property type="component" value="Chromosome"/>
</dbReference>
<dbReference type="AlphaFoldDB" id="A9WD37"/>
<keyword evidence="1" id="KW-1133">Transmembrane helix</keyword>
<keyword evidence="1" id="KW-0812">Transmembrane</keyword>
<evidence type="ECO:0000313" key="3">
    <source>
        <dbReference type="Proteomes" id="UP000002008"/>
    </source>
</evidence>
<accession>A9WD37</accession>
<dbReference type="EMBL" id="CP000909">
    <property type="protein sequence ID" value="ABY35004.1"/>
    <property type="molecule type" value="Genomic_DNA"/>
</dbReference>
<dbReference type="Pfam" id="PF11667">
    <property type="entry name" value="DUF3267"/>
    <property type="match status" value="1"/>
</dbReference>
<dbReference type="KEGG" id="cau:Caur_1787"/>
<keyword evidence="1" id="KW-0472">Membrane</keyword>
<evidence type="ECO:0000313" key="2">
    <source>
        <dbReference type="EMBL" id="ABY35004.1"/>
    </source>
</evidence>
<sequence length="191" mass="21005">MQQPDNYQRFDRSTSLEKANLVGGLFGLIPAIALFVGHLLYNGEFTLTFNPNDWFGIILLIIIVIGGVLVHELLHVIGWMLAGRVSLSAMKLGFDRKTLTPYAHIRQALPINAYRFGTILPAIVLGLLPGLIGIVNNLPPYTAFGVFFTVAAGGDMLILWLLRRDPAQALVIDHSDRVGCEVLIPNESNSR</sequence>
<gene>
    <name evidence="2" type="ordered locus">Caur_1787</name>
</gene>
<dbReference type="InterPro" id="IPR021683">
    <property type="entry name" value="DUF3267"/>
</dbReference>
<feature type="transmembrane region" description="Helical" evidence="1">
    <location>
        <begin position="113"/>
        <end position="135"/>
    </location>
</feature>
<dbReference type="InParanoid" id="A9WD37"/>
<name>A9WD37_CHLAA</name>
<feature type="transmembrane region" description="Helical" evidence="1">
    <location>
        <begin position="21"/>
        <end position="42"/>
    </location>
</feature>
<proteinExistence type="predicted"/>
<protein>
    <recommendedName>
        <fullName evidence="4">DUF3267 domain-containing protein</fullName>
    </recommendedName>
</protein>
<organism evidence="2 3">
    <name type="scientific">Chloroflexus aurantiacus (strain ATCC 29366 / DSM 635 / J-10-fl)</name>
    <dbReference type="NCBI Taxonomy" id="324602"/>
    <lineage>
        <taxon>Bacteria</taxon>
        <taxon>Bacillati</taxon>
        <taxon>Chloroflexota</taxon>
        <taxon>Chloroflexia</taxon>
        <taxon>Chloroflexales</taxon>
        <taxon>Chloroflexineae</taxon>
        <taxon>Chloroflexaceae</taxon>
        <taxon>Chloroflexus</taxon>
    </lineage>
</organism>
<evidence type="ECO:0000256" key="1">
    <source>
        <dbReference type="SAM" id="Phobius"/>
    </source>
</evidence>
<dbReference type="RefSeq" id="WP_012257658.1">
    <property type="nucleotide sequence ID" value="NC_010175.1"/>
</dbReference>